<accession>A0A9Q1BC21</accession>
<reference evidence="2" key="1">
    <citation type="submission" date="2021-10" db="EMBL/GenBank/DDBJ databases">
        <title>Tropical sea cucumber genome reveals ecological adaptation and Cuvierian tubules defense mechanism.</title>
        <authorList>
            <person name="Chen T."/>
        </authorList>
    </citation>
    <scope>NUCLEOTIDE SEQUENCE</scope>
    <source>
        <strain evidence="2">Nanhai2018</strain>
        <tissue evidence="2">Muscle</tissue>
    </source>
</reference>
<organism evidence="2 3">
    <name type="scientific">Holothuria leucospilota</name>
    <name type="common">Black long sea cucumber</name>
    <name type="synonym">Mertensiothuria leucospilota</name>
    <dbReference type="NCBI Taxonomy" id="206669"/>
    <lineage>
        <taxon>Eukaryota</taxon>
        <taxon>Metazoa</taxon>
        <taxon>Echinodermata</taxon>
        <taxon>Eleutherozoa</taxon>
        <taxon>Echinozoa</taxon>
        <taxon>Holothuroidea</taxon>
        <taxon>Aspidochirotacea</taxon>
        <taxon>Aspidochirotida</taxon>
        <taxon>Holothuriidae</taxon>
        <taxon>Holothuria</taxon>
    </lineage>
</organism>
<gene>
    <name evidence="2" type="ORF">HOLleu_42647</name>
</gene>
<evidence type="ECO:0008006" key="4">
    <source>
        <dbReference type="Google" id="ProtNLM"/>
    </source>
</evidence>
<dbReference type="AlphaFoldDB" id="A0A9Q1BC21"/>
<dbReference type="Proteomes" id="UP001152320">
    <property type="component" value="Unassembled WGS sequence"/>
</dbReference>
<dbReference type="EMBL" id="JAIZAY010000107">
    <property type="protein sequence ID" value="KAJ8019022.1"/>
    <property type="molecule type" value="Genomic_DNA"/>
</dbReference>
<name>A0A9Q1BC21_HOLLE</name>
<keyword evidence="3" id="KW-1185">Reference proteome</keyword>
<evidence type="ECO:0000256" key="1">
    <source>
        <dbReference type="SAM" id="MobiDB-lite"/>
    </source>
</evidence>
<evidence type="ECO:0000313" key="2">
    <source>
        <dbReference type="EMBL" id="KAJ8019022.1"/>
    </source>
</evidence>
<proteinExistence type="predicted"/>
<dbReference type="OrthoDB" id="8195626at2759"/>
<evidence type="ECO:0000313" key="3">
    <source>
        <dbReference type="Proteomes" id="UP001152320"/>
    </source>
</evidence>
<protein>
    <recommendedName>
        <fullName evidence="4">HAT C-terminal dimerisation domain-containing protein</fullName>
    </recommendedName>
</protein>
<sequence length="162" mass="18334">MSRNQRKQSSKLPQGSRPSQEERLTSFLMSGWNTCLIPEGWYCCTAKNTDDDEGAATDDKDTAQSRDQVVKYERIDVYWSKVGKMTRPTGERKFSAVMRLARIALTLNHGSADVERGFSKKKLLLTSHRMRLKCQPSMACVRFHPTSQGTVVNLKACLSPEM</sequence>
<feature type="region of interest" description="Disordered" evidence="1">
    <location>
        <begin position="1"/>
        <end position="22"/>
    </location>
</feature>
<comment type="caution">
    <text evidence="2">The sequence shown here is derived from an EMBL/GenBank/DDBJ whole genome shotgun (WGS) entry which is preliminary data.</text>
</comment>